<evidence type="ECO:0000313" key="16">
    <source>
        <dbReference type="Proteomes" id="UP001209885"/>
    </source>
</evidence>
<evidence type="ECO:0000313" key="15">
    <source>
        <dbReference type="EMBL" id="MCX2745246.1"/>
    </source>
</evidence>
<evidence type="ECO:0000256" key="11">
    <source>
        <dbReference type="ARBA" id="ARBA00032707"/>
    </source>
</evidence>
<keyword evidence="16" id="KW-1185">Reference proteome</keyword>
<evidence type="ECO:0000256" key="7">
    <source>
        <dbReference type="ARBA" id="ARBA00022801"/>
    </source>
</evidence>
<feature type="transmembrane region" description="Helical" evidence="14">
    <location>
        <begin position="80"/>
        <end position="100"/>
    </location>
</feature>
<evidence type="ECO:0000256" key="14">
    <source>
        <dbReference type="HAMAP-Rule" id="MF_01006"/>
    </source>
</evidence>
<sequence length="267" mass="28776">MTIIEALILGIIQGLTEFLPVSSSGHIELGKVLLGVKAKDNLLFSILVHGATALSTIVVFKDDIFQIIKNGFRLPLNNYSRFIIYILISIIPVMIVGLYFEKEIEAFFTGNSLLVGGMLLLTGLLLLFASFTGNPEGDLSPFKAFIIGIAQAIAILPGISRSGATIGTALLLKVNREQAARFSFLMVLIPILGAAFLKSLDLFSEETINIAEVNVTAMIVGSLAAFISGLIACRWMIKIVKKGKLIFFAVYCFIVGSLAIIGAFIQS</sequence>
<keyword evidence="7 14" id="KW-0378">Hydrolase</keyword>
<evidence type="ECO:0000256" key="2">
    <source>
        <dbReference type="ARBA" id="ARBA00010621"/>
    </source>
</evidence>
<feature type="transmembrane region" description="Helical" evidence="14">
    <location>
        <begin position="184"/>
        <end position="203"/>
    </location>
</feature>
<comment type="subcellular location">
    <subcellularLocation>
        <location evidence="1 14">Cell membrane</location>
        <topology evidence="1 14">Multi-pass membrane protein</topology>
    </subcellularLocation>
</comment>
<comment type="catalytic activity">
    <reaction evidence="13 14">
        <text>di-trans,octa-cis-undecaprenyl diphosphate + H2O = di-trans,octa-cis-undecaprenyl phosphate + phosphate + H(+)</text>
        <dbReference type="Rhea" id="RHEA:28094"/>
        <dbReference type="ChEBI" id="CHEBI:15377"/>
        <dbReference type="ChEBI" id="CHEBI:15378"/>
        <dbReference type="ChEBI" id="CHEBI:43474"/>
        <dbReference type="ChEBI" id="CHEBI:58405"/>
        <dbReference type="ChEBI" id="CHEBI:60392"/>
        <dbReference type="EC" id="3.6.1.27"/>
    </reaction>
</comment>
<evidence type="ECO:0000256" key="9">
    <source>
        <dbReference type="ARBA" id="ARBA00023136"/>
    </source>
</evidence>
<keyword evidence="10 14" id="KW-0046">Antibiotic resistance</keyword>
<feature type="transmembrane region" description="Helical" evidence="14">
    <location>
        <begin position="144"/>
        <end position="172"/>
    </location>
</feature>
<evidence type="ECO:0000256" key="12">
    <source>
        <dbReference type="ARBA" id="ARBA00032932"/>
    </source>
</evidence>
<dbReference type="PANTHER" id="PTHR30622:SF2">
    <property type="entry name" value="UNDECAPRENYL-DIPHOSPHATASE"/>
    <property type="match status" value="1"/>
</dbReference>
<keyword evidence="5 14" id="KW-1003">Cell membrane</keyword>
<evidence type="ECO:0000256" key="6">
    <source>
        <dbReference type="ARBA" id="ARBA00022692"/>
    </source>
</evidence>
<keyword evidence="14" id="KW-0573">Peptidoglycan synthesis</keyword>
<keyword evidence="8 14" id="KW-1133">Transmembrane helix</keyword>
<gene>
    <name evidence="14" type="primary">uppP</name>
    <name evidence="15" type="ORF">OO013_15315</name>
</gene>
<feature type="transmembrane region" description="Helical" evidence="14">
    <location>
        <begin position="41"/>
        <end position="60"/>
    </location>
</feature>
<dbReference type="RefSeq" id="WP_266057802.1">
    <property type="nucleotide sequence ID" value="NZ_JAPFQN010000009.1"/>
</dbReference>
<keyword evidence="14" id="KW-0133">Cell shape</keyword>
<name>A0ABT3RUB5_9BACT</name>
<comment type="similarity">
    <text evidence="2 14">Belongs to the UppP family.</text>
</comment>
<evidence type="ECO:0000256" key="10">
    <source>
        <dbReference type="ARBA" id="ARBA00023251"/>
    </source>
</evidence>
<evidence type="ECO:0000256" key="3">
    <source>
        <dbReference type="ARBA" id="ARBA00012374"/>
    </source>
</evidence>
<keyword evidence="6 14" id="KW-0812">Transmembrane</keyword>
<accession>A0ABT3RUB5</accession>
<comment type="function">
    <text evidence="14">Catalyzes the dephosphorylation of undecaprenyl diphosphate (UPP). Confers resistance to bacitracin.</text>
</comment>
<feature type="transmembrane region" description="Helical" evidence="14">
    <location>
        <begin position="112"/>
        <end position="132"/>
    </location>
</feature>
<dbReference type="HAMAP" id="MF_01006">
    <property type="entry name" value="Undec_diphosphatase"/>
    <property type="match status" value="1"/>
</dbReference>
<dbReference type="Proteomes" id="UP001209885">
    <property type="component" value="Unassembled WGS sequence"/>
</dbReference>
<evidence type="ECO:0000256" key="13">
    <source>
        <dbReference type="ARBA" id="ARBA00047594"/>
    </source>
</evidence>
<dbReference type="PANTHER" id="PTHR30622">
    <property type="entry name" value="UNDECAPRENYL-DIPHOSPHATASE"/>
    <property type="match status" value="1"/>
</dbReference>
<keyword evidence="9 14" id="KW-0472">Membrane</keyword>
<evidence type="ECO:0000256" key="8">
    <source>
        <dbReference type="ARBA" id="ARBA00022989"/>
    </source>
</evidence>
<proteinExistence type="inferred from homology"/>
<comment type="miscellaneous">
    <text evidence="14">Bacitracin is thought to be involved in the inhibition of peptidoglycan synthesis by sequestering undecaprenyl diphosphate, thereby reducing the pool of lipid carrier available.</text>
</comment>
<protein>
    <recommendedName>
        <fullName evidence="4 14">Undecaprenyl-diphosphatase</fullName>
        <ecNumber evidence="3 14">3.6.1.27</ecNumber>
    </recommendedName>
    <alternativeName>
        <fullName evidence="12 14">Bacitracin resistance protein</fullName>
    </alternativeName>
    <alternativeName>
        <fullName evidence="11 14">Undecaprenyl pyrophosphate phosphatase</fullName>
    </alternativeName>
</protein>
<organism evidence="15 16">
    <name type="scientific">Mangrovivirga halotolerans</name>
    <dbReference type="NCBI Taxonomy" id="2993936"/>
    <lineage>
        <taxon>Bacteria</taxon>
        <taxon>Pseudomonadati</taxon>
        <taxon>Bacteroidota</taxon>
        <taxon>Cytophagia</taxon>
        <taxon>Cytophagales</taxon>
        <taxon>Mangrovivirgaceae</taxon>
        <taxon>Mangrovivirga</taxon>
    </lineage>
</organism>
<evidence type="ECO:0000256" key="1">
    <source>
        <dbReference type="ARBA" id="ARBA00004651"/>
    </source>
</evidence>
<dbReference type="EMBL" id="JAPFQN010000009">
    <property type="protein sequence ID" value="MCX2745246.1"/>
    <property type="molecule type" value="Genomic_DNA"/>
</dbReference>
<evidence type="ECO:0000256" key="5">
    <source>
        <dbReference type="ARBA" id="ARBA00022475"/>
    </source>
</evidence>
<keyword evidence="14" id="KW-0961">Cell wall biogenesis/degradation</keyword>
<dbReference type="EC" id="3.6.1.27" evidence="3 14"/>
<feature type="transmembrane region" description="Helical" evidence="14">
    <location>
        <begin position="245"/>
        <end position="265"/>
    </location>
</feature>
<reference evidence="15 16" key="1">
    <citation type="submission" date="2022-11" db="EMBL/GenBank/DDBJ databases">
        <title>The characterization of three novel Bacteroidetes species and genomic analysis of their roles in tidal elemental geochemical cycles.</title>
        <authorList>
            <person name="Ma K."/>
        </authorList>
    </citation>
    <scope>NUCLEOTIDE SEQUENCE [LARGE SCALE GENOMIC DNA]</scope>
    <source>
        <strain evidence="15 16">M17</strain>
    </source>
</reference>
<dbReference type="InterPro" id="IPR003824">
    <property type="entry name" value="UppP"/>
</dbReference>
<dbReference type="Pfam" id="PF02673">
    <property type="entry name" value="BacA"/>
    <property type="match status" value="1"/>
</dbReference>
<comment type="caution">
    <text evidence="15">The sequence shown here is derived from an EMBL/GenBank/DDBJ whole genome shotgun (WGS) entry which is preliminary data.</text>
</comment>
<feature type="transmembrane region" description="Helical" evidence="14">
    <location>
        <begin position="215"/>
        <end position="233"/>
    </location>
</feature>
<evidence type="ECO:0000256" key="4">
    <source>
        <dbReference type="ARBA" id="ARBA00021581"/>
    </source>
</evidence>